<protein>
    <submittedName>
        <fullName evidence="3">IS110 family transposase</fullName>
    </submittedName>
</protein>
<dbReference type="InterPro" id="IPR003346">
    <property type="entry name" value="Transposase_20"/>
</dbReference>
<dbReference type="AlphaFoldDB" id="A0A502EHD1"/>
<keyword evidence="4" id="KW-1185">Reference proteome</keyword>
<dbReference type="EMBL" id="RCZG01000001">
    <property type="protein sequence ID" value="TPG36469.1"/>
    <property type="molecule type" value="Genomic_DNA"/>
</dbReference>
<feature type="domain" description="Transposase IS110-like N-terminal" evidence="1">
    <location>
        <begin position="6"/>
        <end position="163"/>
    </location>
</feature>
<reference evidence="3 4" key="1">
    <citation type="journal article" date="2019" name="Environ. Microbiol.">
        <title>Species interactions and distinct microbial communities in high Arctic permafrost affected cryosols are associated with the CH4 and CO2 gas fluxes.</title>
        <authorList>
            <person name="Altshuler I."/>
            <person name="Hamel J."/>
            <person name="Turney S."/>
            <person name="Magnuson E."/>
            <person name="Levesque R."/>
            <person name="Greer C."/>
            <person name="Whyte L.G."/>
        </authorList>
    </citation>
    <scope>NUCLEOTIDE SEQUENCE [LARGE SCALE GENOMIC DNA]</scope>
    <source>
        <strain evidence="3 4">S5.20</strain>
    </source>
</reference>
<evidence type="ECO:0000313" key="4">
    <source>
        <dbReference type="Proteomes" id="UP000320095"/>
    </source>
</evidence>
<proteinExistence type="predicted"/>
<gene>
    <name evidence="3" type="ORF">EAH80_00360</name>
</gene>
<organism evidence="3 4">
    <name type="scientific">Mycolicibacterium hodleri</name>
    <dbReference type="NCBI Taxonomy" id="49897"/>
    <lineage>
        <taxon>Bacteria</taxon>
        <taxon>Bacillati</taxon>
        <taxon>Actinomycetota</taxon>
        <taxon>Actinomycetes</taxon>
        <taxon>Mycobacteriales</taxon>
        <taxon>Mycobacteriaceae</taxon>
        <taxon>Mycolicibacterium</taxon>
    </lineage>
</organism>
<dbReference type="PANTHER" id="PTHR33055:SF3">
    <property type="entry name" value="PUTATIVE TRANSPOSASE FOR IS117-RELATED"/>
    <property type="match status" value="1"/>
</dbReference>
<evidence type="ECO:0000259" key="1">
    <source>
        <dbReference type="Pfam" id="PF01548"/>
    </source>
</evidence>
<dbReference type="RefSeq" id="WP_140687085.1">
    <property type="nucleotide sequence ID" value="NZ_RCZG01000001.1"/>
</dbReference>
<dbReference type="Pfam" id="PF02371">
    <property type="entry name" value="Transposase_20"/>
    <property type="match status" value="1"/>
</dbReference>
<comment type="caution">
    <text evidence="3">The sequence shown here is derived from an EMBL/GenBank/DDBJ whole genome shotgun (WGS) entry which is preliminary data.</text>
</comment>
<dbReference type="Pfam" id="PF01548">
    <property type="entry name" value="DEDD_Tnp_IS110"/>
    <property type="match status" value="1"/>
</dbReference>
<evidence type="ECO:0000259" key="2">
    <source>
        <dbReference type="Pfam" id="PF02371"/>
    </source>
</evidence>
<dbReference type="OrthoDB" id="3188901at2"/>
<dbReference type="GO" id="GO:0003677">
    <property type="term" value="F:DNA binding"/>
    <property type="evidence" value="ECO:0007669"/>
    <property type="project" value="InterPro"/>
</dbReference>
<dbReference type="GO" id="GO:0006313">
    <property type="term" value="P:DNA transposition"/>
    <property type="evidence" value="ECO:0007669"/>
    <property type="project" value="InterPro"/>
</dbReference>
<sequence length="410" mass="44496">MAGLWCGIDWAEGHHDVSVVDDAGRIVCKERIGDDVAGFGRLVEMITELRPDGLRGLPIAIETAQGLLVSALRAAEAQVFTINPLAVSRYRDRYSPSRAKSDAGDAIVLANILRTDGDNHRRLPDDSDGAHAVRVLARAHQDAIWDRQQIVNKTRSLLRQYFPAFLKTFADLTTMGARTVLGLAATPAAAATLRPSTVAAALRRGGRRRGVDAEAHRIVAGLRAPHLRHPEVVEAAMGQQAHTYAKSLATVAENVATLEASLTAAFAHHPDAPILVSFPGLGAVLGARLLGEIGDDRTRFATARGLKAYAGTAPVTRASGTKTYIGLRRVRNKRLNQAAYMWALPLILHSTEARAHYDRRRRRGDSHTAASRHLANRYIGMLHHCLQTRQTYDPDKAFTPALAPANDVAC</sequence>
<dbReference type="PANTHER" id="PTHR33055">
    <property type="entry name" value="TRANSPOSASE FOR INSERTION SEQUENCE ELEMENT IS1111A"/>
    <property type="match status" value="1"/>
</dbReference>
<name>A0A502EHD1_9MYCO</name>
<dbReference type="InterPro" id="IPR047650">
    <property type="entry name" value="Transpos_IS110"/>
</dbReference>
<dbReference type="InterPro" id="IPR002525">
    <property type="entry name" value="Transp_IS110-like_N"/>
</dbReference>
<dbReference type="Proteomes" id="UP000320095">
    <property type="component" value="Unassembled WGS sequence"/>
</dbReference>
<accession>A0A502EHD1</accession>
<feature type="domain" description="Transposase IS116/IS110/IS902 C-terminal" evidence="2">
    <location>
        <begin position="274"/>
        <end position="357"/>
    </location>
</feature>
<evidence type="ECO:0000313" key="3">
    <source>
        <dbReference type="EMBL" id="TPG36469.1"/>
    </source>
</evidence>
<dbReference type="GO" id="GO:0004803">
    <property type="term" value="F:transposase activity"/>
    <property type="evidence" value="ECO:0007669"/>
    <property type="project" value="InterPro"/>
</dbReference>
<dbReference type="NCBIfam" id="NF033542">
    <property type="entry name" value="transpos_IS110"/>
    <property type="match status" value="1"/>
</dbReference>